<evidence type="ECO:0000259" key="4">
    <source>
        <dbReference type="PROSITE" id="PS51720"/>
    </source>
</evidence>
<sequence>MGGSFIDDDWESGSASHRARTVVLVGRTGDGKSATGNSILGRKAFKSMNSPDGITSTSELQTAVLEDGQIINVIDTPGLFNKSAEPQLVGKEIVRCIDMAKDGIHAVLVVVSLSSRISIEEAATVETLQKLFGDKITKYMILVFTGGDDFEEDEVDFDDYLSRSESIKGMLEICGNRWVLFDNKTKNTAKKAEQLKQLLSLVDDVDKKNGGKPYTNELFVEFQISKAAAKLRDQAKELNSLEGYSKEEKIEREVQIYQSYEEHLARSTDMVETKLREAATHELEQRLAEEQDARLKAEQTVRETRAKSDNEICELRQNLERSQRVAEQLKKFGKNLGCHIM</sequence>
<accession>A0ABM4W2D3</accession>
<dbReference type="InterPro" id="IPR027417">
    <property type="entry name" value="P-loop_NTPase"/>
</dbReference>
<keyword evidence="1" id="KW-0547">Nucleotide-binding</keyword>
<evidence type="ECO:0000256" key="1">
    <source>
        <dbReference type="ARBA" id="ARBA00022741"/>
    </source>
</evidence>
<name>A0ABM4W2D3_COFAR</name>
<organism evidence="5 7">
    <name type="scientific">Coffea arabica</name>
    <name type="common">Arabian coffee</name>
    <dbReference type="NCBI Taxonomy" id="13443"/>
    <lineage>
        <taxon>Eukaryota</taxon>
        <taxon>Viridiplantae</taxon>
        <taxon>Streptophyta</taxon>
        <taxon>Embryophyta</taxon>
        <taxon>Tracheophyta</taxon>
        <taxon>Spermatophyta</taxon>
        <taxon>Magnoliopsida</taxon>
        <taxon>eudicotyledons</taxon>
        <taxon>Gunneridae</taxon>
        <taxon>Pentapetalae</taxon>
        <taxon>asterids</taxon>
        <taxon>lamiids</taxon>
        <taxon>Gentianales</taxon>
        <taxon>Rubiaceae</taxon>
        <taxon>Ixoroideae</taxon>
        <taxon>Gardenieae complex</taxon>
        <taxon>Bertiereae - Coffeeae clade</taxon>
        <taxon>Coffeeae</taxon>
        <taxon>Coffea</taxon>
    </lineage>
</organism>
<evidence type="ECO:0000313" key="7">
    <source>
        <dbReference type="RefSeq" id="XP_071925932.1"/>
    </source>
</evidence>
<dbReference type="RefSeq" id="XP_071925932.1">
    <property type="nucleotide sequence ID" value="XM_072069831.1"/>
</dbReference>
<reference evidence="6 7" key="1">
    <citation type="submission" date="2025-05" db="UniProtKB">
        <authorList>
            <consortium name="RefSeq"/>
        </authorList>
    </citation>
    <scope>IDENTIFICATION</scope>
    <source>
        <tissue evidence="6 7">Leaves</tissue>
    </source>
</reference>
<dbReference type="PROSITE" id="PS51720">
    <property type="entry name" value="G_AIG1"/>
    <property type="match status" value="1"/>
</dbReference>
<dbReference type="InterPro" id="IPR045058">
    <property type="entry name" value="GIMA/IAN/Toc"/>
</dbReference>
<evidence type="ECO:0000256" key="3">
    <source>
        <dbReference type="SAM" id="Coils"/>
    </source>
</evidence>
<dbReference type="PANTHER" id="PTHR10903:SF184">
    <property type="entry name" value="GTP-BINDING PROTEIN A"/>
    <property type="match status" value="1"/>
</dbReference>
<evidence type="ECO:0000313" key="5">
    <source>
        <dbReference type="Proteomes" id="UP001652660"/>
    </source>
</evidence>
<keyword evidence="2" id="KW-0342">GTP-binding</keyword>
<keyword evidence="5" id="KW-1185">Reference proteome</keyword>
<gene>
    <name evidence="6 7" type="primary">LOC113714787</name>
</gene>
<dbReference type="Proteomes" id="UP001652660">
    <property type="component" value="Chromosome 10c"/>
</dbReference>
<dbReference type="SUPFAM" id="SSF52540">
    <property type="entry name" value="P-loop containing nucleoside triphosphate hydrolases"/>
    <property type="match status" value="1"/>
</dbReference>
<dbReference type="RefSeq" id="XP_071925931.1">
    <property type="nucleotide sequence ID" value="XM_072069830.1"/>
</dbReference>
<dbReference type="Gene3D" id="3.40.50.300">
    <property type="entry name" value="P-loop containing nucleotide triphosphate hydrolases"/>
    <property type="match status" value="1"/>
</dbReference>
<dbReference type="GeneID" id="113714787"/>
<evidence type="ECO:0000313" key="6">
    <source>
        <dbReference type="RefSeq" id="XP_071925931.1"/>
    </source>
</evidence>
<feature type="domain" description="AIG1-type G" evidence="4">
    <location>
        <begin position="17"/>
        <end position="223"/>
    </location>
</feature>
<evidence type="ECO:0000256" key="2">
    <source>
        <dbReference type="ARBA" id="ARBA00023134"/>
    </source>
</evidence>
<dbReference type="CDD" id="cd01852">
    <property type="entry name" value="AIG1"/>
    <property type="match status" value="1"/>
</dbReference>
<dbReference type="PANTHER" id="PTHR10903">
    <property type="entry name" value="GTPASE, IMAP FAMILY MEMBER-RELATED"/>
    <property type="match status" value="1"/>
</dbReference>
<proteinExistence type="predicted"/>
<keyword evidence="3" id="KW-0175">Coiled coil</keyword>
<feature type="coiled-coil region" evidence="3">
    <location>
        <begin position="280"/>
        <end position="307"/>
    </location>
</feature>
<dbReference type="Pfam" id="PF04548">
    <property type="entry name" value="AIG1"/>
    <property type="match status" value="1"/>
</dbReference>
<dbReference type="InterPro" id="IPR006703">
    <property type="entry name" value="G_AIG1"/>
</dbReference>
<protein>
    <submittedName>
        <fullName evidence="6 7">Immune-associated nucleotide-binding protein 9 isoform X1</fullName>
    </submittedName>
</protein>